<dbReference type="InterPro" id="IPR037682">
    <property type="entry name" value="TonB_C"/>
</dbReference>
<dbReference type="GO" id="GO:0015031">
    <property type="term" value="P:protein transport"/>
    <property type="evidence" value="ECO:0007669"/>
    <property type="project" value="UniProtKB-KW"/>
</dbReference>
<dbReference type="PROSITE" id="PS52015">
    <property type="entry name" value="TONB_CTD"/>
    <property type="match status" value="1"/>
</dbReference>
<keyword evidence="6 11" id="KW-0812">Transmembrane</keyword>
<comment type="subcellular location">
    <subcellularLocation>
        <location evidence="1">Cell inner membrane</location>
        <topology evidence="1">Single-pass membrane protein</topology>
        <orientation evidence="1">Periplasmic side</orientation>
    </subcellularLocation>
</comment>
<evidence type="ECO:0000313" key="13">
    <source>
        <dbReference type="EMBL" id="OPX55900.1"/>
    </source>
</evidence>
<feature type="domain" description="TonB C-terminal" evidence="12">
    <location>
        <begin position="193"/>
        <end position="285"/>
    </location>
</feature>
<evidence type="ECO:0000259" key="12">
    <source>
        <dbReference type="PROSITE" id="PS52015"/>
    </source>
</evidence>
<dbReference type="STRING" id="64969.SAMN02745127_01075"/>
<evidence type="ECO:0000256" key="4">
    <source>
        <dbReference type="ARBA" id="ARBA00022475"/>
    </source>
</evidence>
<evidence type="ECO:0000256" key="10">
    <source>
        <dbReference type="SAM" id="MobiDB-lite"/>
    </source>
</evidence>
<dbReference type="AlphaFoldDB" id="A0A1T4NAN5"/>
<evidence type="ECO:0000256" key="8">
    <source>
        <dbReference type="ARBA" id="ARBA00022989"/>
    </source>
</evidence>
<keyword evidence="9 11" id="KW-0472">Membrane</keyword>
<dbReference type="SUPFAM" id="SSF74653">
    <property type="entry name" value="TolA/TonB C-terminal domain"/>
    <property type="match status" value="1"/>
</dbReference>
<dbReference type="Pfam" id="PF03544">
    <property type="entry name" value="TonB_C"/>
    <property type="match status" value="1"/>
</dbReference>
<dbReference type="Gene3D" id="3.30.1150.10">
    <property type="match status" value="1"/>
</dbReference>
<dbReference type="OrthoDB" id="6121181at2"/>
<protein>
    <recommendedName>
        <fullName evidence="12">TonB C-terminal domain-containing protein</fullName>
    </recommendedName>
</protein>
<dbReference type="NCBIfam" id="TIGR01352">
    <property type="entry name" value="tonB_Cterm"/>
    <property type="match status" value="1"/>
</dbReference>
<name>A0A1T4NAN5_9GAMM</name>
<keyword evidence="8 11" id="KW-1133">Transmembrane helix</keyword>
<dbReference type="EMBL" id="MTSM01000006">
    <property type="protein sequence ID" value="OPX55900.1"/>
    <property type="molecule type" value="Genomic_DNA"/>
</dbReference>
<proteinExistence type="inferred from homology"/>
<feature type="transmembrane region" description="Helical" evidence="11">
    <location>
        <begin position="12"/>
        <end position="32"/>
    </location>
</feature>
<evidence type="ECO:0000256" key="1">
    <source>
        <dbReference type="ARBA" id="ARBA00004383"/>
    </source>
</evidence>
<comment type="caution">
    <text evidence="13">The sequence shown here is derived from an EMBL/GenBank/DDBJ whole genome shotgun (WGS) entry which is preliminary data.</text>
</comment>
<evidence type="ECO:0000256" key="9">
    <source>
        <dbReference type="ARBA" id="ARBA00023136"/>
    </source>
</evidence>
<sequence length="285" mass="30977">MVIGHATVRLHHWIYALGVAFITHLALAASVLPQLKHQVVGAEARGEESIEIGFGLQGDMGFSAKTQISTPAELPPPVAVKQVVSMKKTVVNEPTATSHSDVLVKATPPAAVEEEVSNKVETMEHESAAIVQKVELPQLTAQPSVTEVIQKSQFVNDSAVSSDAKPLVQSQQRLGSGDGEHQSRGGQVGVKQNYFAKLMGHLARYKRYPLASRRMREEGQALLEFKVNRRGEVTSFSLTKSSGSSRLDKAVLDMLQKAQPLPAFPSELLTQQLNIELPISFSLKQ</sequence>
<keyword evidence="7" id="KW-0653">Protein transport</keyword>
<comment type="similarity">
    <text evidence="2">Belongs to the TonB family.</text>
</comment>
<evidence type="ECO:0000256" key="5">
    <source>
        <dbReference type="ARBA" id="ARBA00022519"/>
    </source>
</evidence>
<dbReference type="RefSeq" id="WP_078744696.1">
    <property type="nucleotide sequence ID" value="NZ_FUXG01000005.1"/>
</dbReference>
<reference evidence="13 14" key="1">
    <citation type="submission" date="2017-01" db="EMBL/GenBank/DDBJ databases">
        <title>Genome Sequencing of a Marine Spirillum, Oceanospirillum multiglobuliferum ATCC 33336, from Japan.</title>
        <authorList>
            <person name="Carney J.G."/>
            <person name="Trachtenberg A.M."/>
            <person name="Rheaume B.A."/>
            <person name="Linnane J.D."/>
            <person name="Pitts N.L."/>
            <person name="Mykles D.L."/>
            <person name="Maclea K.S."/>
        </authorList>
    </citation>
    <scope>NUCLEOTIDE SEQUENCE [LARGE SCALE GENOMIC DNA]</scope>
    <source>
        <strain evidence="13 14">ATCC 33336</strain>
    </source>
</reference>
<dbReference type="Proteomes" id="UP000191418">
    <property type="component" value="Unassembled WGS sequence"/>
</dbReference>
<feature type="region of interest" description="Disordered" evidence="10">
    <location>
        <begin position="160"/>
        <end position="187"/>
    </location>
</feature>
<evidence type="ECO:0000256" key="3">
    <source>
        <dbReference type="ARBA" id="ARBA00022448"/>
    </source>
</evidence>
<keyword evidence="5" id="KW-0997">Cell inner membrane</keyword>
<dbReference type="GO" id="GO:0005886">
    <property type="term" value="C:plasma membrane"/>
    <property type="evidence" value="ECO:0007669"/>
    <property type="project" value="UniProtKB-SubCell"/>
</dbReference>
<gene>
    <name evidence="13" type="ORF">BTE48_06820</name>
</gene>
<keyword evidence="14" id="KW-1185">Reference proteome</keyword>
<keyword evidence="4" id="KW-1003">Cell membrane</keyword>
<accession>A0A1T4NAN5</accession>
<evidence type="ECO:0000256" key="11">
    <source>
        <dbReference type="SAM" id="Phobius"/>
    </source>
</evidence>
<dbReference type="GO" id="GO:0055085">
    <property type="term" value="P:transmembrane transport"/>
    <property type="evidence" value="ECO:0007669"/>
    <property type="project" value="InterPro"/>
</dbReference>
<evidence type="ECO:0000256" key="7">
    <source>
        <dbReference type="ARBA" id="ARBA00022927"/>
    </source>
</evidence>
<dbReference type="PANTHER" id="PTHR33446">
    <property type="entry name" value="PROTEIN TONB-RELATED"/>
    <property type="match status" value="1"/>
</dbReference>
<organism evidence="13 14">
    <name type="scientific">Oceanospirillum multiglobuliferum</name>
    <dbReference type="NCBI Taxonomy" id="64969"/>
    <lineage>
        <taxon>Bacteria</taxon>
        <taxon>Pseudomonadati</taxon>
        <taxon>Pseudomonadota</taxon>
        <taxon>Gammaproteobacteria</taxon>
        <taxon>Oceanospirillales</taxon>
        <taxon>Oceanospirillaceae</taxon>
        <taxon>Oceanospirillum</taxon>
    </lineage>
</organism>
<evidence type="ECO:0000313" key="14">
    <source>
        <dbReference type="Proteomes" id="UP000191418"/>
    </source>
</evidence>
<evidence type="ECO:0000256" key="6">
    <source>
        <dbReference type="ARBA" id="ARBA00022692"/>
    </source>
</evidence>
<dbReference type="InterPro" id="IPR051045">
    <property type="entry name" value="TonB-dependent_transducer"/>
</dbReference>
<keyword evidence="3" id="KW-0813">Transport</keyword>
<evidence type="ECO:0000256" key="2">
    <source>
        <dbReference type="ARBA" id="ARBA00006555"/>
    </source>
</evidence>
<dbReference type="InterPro" id="IPR006260">
    <property type="entry name" value="TonB/TolA_C"/>
</dbReference>